<protein>
    <submittedName>
        <fullName evidence="4">Thioredoxin domain-containing protein 9</fullName>
    </submittedName>
</protein>
<keyword evidence="1" id="KW-0175">Coiled coil</keyword>
<dbReference type="Gene3D" id="3.40.30.10">
    <property type="entry name" value="Glutaredoxin"/>
    <property type="match status" value="1"/>
</dbReference>
<dbReference type="CDD" id="cd02989">
    <property type="entry name" value="Phd_like_TxnDC9"/>
    <property type="match status" value="1"/>
</dbReference>
<sequence>MADQRTVGDMLADTLITAMKEKEEQLDKEIEKLDNLKEDDIEEIRRKRLEEMKEDYKASLAAKDSKLMVCHFYRPTTWRCQIVDKHLTVLAEKYIGTRFVKINAEKSPFLCDRFRIMMLPAMMLVKDGKTEHSIIGFDEFGGGDDFDTDAIEEVLATWQIVKRRN</sequence>
<dbReference type="Proteomes" id="UP000572268">
    <property type="component" value="Unassembled WGS sequence"/>
</dbReference>
<organism evidence="4 5">
    <name type="scientific">Perkinsus olseni</name>
    <name type="common">Perkinsus atlanticus</name>
    <dbReference type="NCBI Taxonomy" id="32597"/>
    <lineage>
        <taxon>Eukaryota</taxon>
        <taxon>Sar</taxon>
        <taxon>Alveolata</taxon>
        <taxon>Perkinsozoa</taxon>
        <taxon>Perkinsea</taxon>
        <taxon>Perkinsida</taxon>
        <taxon>Perkinsidae</taxon>
        <taxon>Perkinsus</taxon>
    </lineage>
</organism>
<feature type="coiled-coil region" evidence="1">
    <location>
        <begin position="12"/>
        <end position="66"/>
    </location>
</feature>
<comment type="caution">
    <text evidence="4">The sequence shown here is derived from an EMBL/GenBank/DDBJ whole genome shotgun (WGS) entry which is preliminary data.</text>
</comment>
<dbReference type="AlphaFoldDB" id="A0A7J6M3S1"/>
<dbReference type="OrthoDB" id="10257948at2759"/>
<evidence type="ECO:0000313" key="5">
    <source>
        <dbReference type="Proteomes" id="UP000570595"/>
    </source>
</evidence>
<evidence type="ECO:0000313" key="3">
    <source>
        <dbReference type="EMBL" id="KAF4664272.1"/>
    </source>
</evidence>
<accession>A0A7J6M3S1</accession>
<evidence type="ECO:0000259" key="2">
    <source>
        <dbReference type="Pfam" id="PF00085"/>
    </source>
</evidence>
<dbReference type="InterPro" id="IPR036249">
    <property type="entry name" value="Thioredoxin-like_sf"/>
</dbReference>
<feature type="domain" description="Thioredoxin" evidence="2">
    <location>
        <begin position="52"/>
        <end position="136"/>
    </location>
</feature>
<evidence type="ECO:0000313" key="4">
    <source>
        <dbReference type="EMBL" id="KAF4666154.1"/>
    </source>
</evidence>
<dbReference type="EMBL" id="JABANN010000264">
    <property type="protein sequence ID" value="KAF4664272.1"/>
    <property type="molecule type" value="Genomic_DNA"/>
</dbReference>
<name>A0A7J6M3S1_PEROL</name>
<dbReference type="EMBL" id="JABAHT010000079">
    <property type="protein sequence ID" value="KAF4666154.1"/>
    <property type="molecule type" value="Genomic_DNA"/>
</dbReference>
<dbReference type="SUPFAM" id="SSF52833">
    <property type="entry name" value="Thioredoxin-like"/>
    <property type="match status" value="1"/>
</dbReference>
<dbReference type="Pfam" id="PF00085">
    <property type="entry name" value="Thioredoxin"/>
    <property type="match status" value="1"/>
</dbReference>
<dbReference type="PANTHER" id="PTHR21148">
    <property type="entry name" value="THIOREDOXIN DOMAIN-CONTAINING PROTEIN 9"/>
    <property type="match status" value="1"/>
</dbReference>
<dbReference type="InterPro" id="IPR013766">
    <property type="entry name" value="Thioredoxin_domain"/>
</dbReference>
<gene>
    <name evidence="4" type="primary">TXNDC9_2</name>
    <name evidence="3" type="synonym">TXNDC9_1</name>
    <name evidence="3" type="ORF">FOL46_004323</name>
    <name evidence="4" type="ORF">FOZ61_010094</name>
</gene>
<evidence type="ECO:0000313" key="6">
    <source>
        <dbReference type="Proteomes" id="UP000572268"/>
    </source>
</evidence>
<evidence type="ECO:0000256" key="1">
    <source>
        <dbReference type="SAM" id="Coils"/>
    </source>
</evidence>
<proteinExistence type="predicted"/>
<dbReference type="Proteomes" id="UP000570595">
    <property type="component" value="Unassembled WGS sequence"/>
</dbReference>
<reference evidence="5 6" key="1">
    <citation type="submission" date="2020-04" db="EMBL/GenBank/DDBJ databases">
        <title>Perkinsus olseni comparative genomics.</title>
        <authorList>
            <person name="Bogema D.R."/>
        </authorList>
    </citation>
    <scope>NUCLEOTIDE SEQUENCE [LARGE SCALE GENOMIC DNA]</scope>
    <source>
        <strain evidence="4">ATCC PRA-179</strain>
        <strain evidence="3">ATCC PRA-31</strain>
    </source>
</reference>